<reference evidence="14 15" key="1">
    <citation type="submission" date="2018-06" db="EMBL/GenBank/DDBJ databases">
        <title>Extensive metabolic versatility and redundancy in microbially diverse, dynamic hydrothermal sediments.</title>
        <authorList>
            <person name="Dombrowski N."/>
            <person name="Teske A."/>
            <person name="Baker B.J."/>
        </authorList>
    </citation>
    <scope>NUCLEOTIDE SEQUENCE [LARGE SCALE GENOMIC DNA]</scope>
    <source>
        <strain evidence="14">B10_G13</strain>
    </source>
</reference>
<dbReference type="PRINTS" id="PR00368">
    <property type="entry name" value="FADPNR"/>
</dbReference>
<evidence type="ECO:0000256" key="6">
    <source>
        <dbReference type="ARBA" id="ARBA00022642"/>
    </source>
</evidence>
<evidence type="ECO:0000256" key="10">
    <source>
        <dbReference type="NCBIfam" id="TIGR00551"/>
    </source>
</evidence>
<evidence type="ECO:0000256" key="8">
    <source>
        <dbReference type="ARBA" id="ARBA00023002"/>
    </source>
</evidence>
<keyword evidence="5 11" id="KW-0285">Flavoprotein</keyword>
<dbReference type="GO" id="GO:0005737">
    <property type="term" value="C:cytoplasm"/>
    <property type="evidence" value="ECO:0007669"/>
    <property type="project" value="UniProtKB-SubCell"/>
</dbReference>
<dbReference type="PANTHER" id="PTHR42716">
    <property type="entry name" value="L-ASPARTATE OXIDASE"/>
    <property type="match status" value="1"/>
</dbReference>
<feature type="domain" description="Fumarate reductase/succinate dehydrogenase flavoprotein-like C-terminal" evidence="13">
    <location>
        <begin position="426"/>
        <end position="523"/>
    </location>
</feature>
<evidence type="ECO:0000256" key="1">
    <source>
        <dbReference type="ARBA" id="ARBA00001974"/>
    </source>
</evidence>
<feature type="domain" description="FAD-dependent oxidoreductase 2 FAD-binding" evidence="12">
    <location>
        <begin position="6"/>
        <end position="378"/>
    </location>
</feature>
<dbReference type="SUPFAM" id="SSF46977">
    <property type="entry name" value="Succinate dehydrogenase/fumarate reductase flavoprotein C-terminal domain"/>
    <property type="match status" value="1"/>
</dbReference>
<evidence type="ECO:0000256" key="3">
    <source>
        <dbReference type="ARBA" id="ARBA00008562"/>
    </source>
</evidence>
<evidence type="ECO:0000313" key="15">
    <source>
        <dbReference type="Proteomes" id="UP000271125"/>
    </source>
</evidence>
<evidence type="ECO:0000259" key="12">
    <source>
        <dbReference type="Pfam" id="PF00890"/>
    </source>
</evidence>
<evidence type="ECO:0000256" key="9">
    <source>
        <dbReference type="ARBA" id="ARBA00048305"/>
    </source>
</evidence>
<dbReference type="InterPro" id="IPR003953">
    <property type="entry name" value="FAD-dep_OxRdtase_2_FAD-bd"/>
</dbReference>
<dbReference type="GO" id="GO:0008734">
    <property type="term" value="F:L-aspartate oxidase activity"/>
    <property type="evidence" value="ECO:0007669"/>
    <property type="project" value="UniProtKB-UniRule"/>
</dbReference>
<dbReference type="InterPro" id="IPR037099">
    <property type="entry name" value="Fum_R/Succ_DH_flav-like_C_sf"/>
</dbReference>
<comment type="caution">
    <text evidence="14">The sequence shown here is derived from an EMBL/GenBank/DDBJ whole genome shotgun (WGS) entry which is preliminary data.</text>
</comment>
<dbReference type="EC" id="1.4.3.16" evidence="4 10"/>
<dbReference type="InterPro" id="IPR036188">
    <property type="entry name" value="FAD/NAD-bd_sf"/>
</dbReference>
<gene>
    <name evidence="14" type="primary">nadB</name>
    <name evidence="14" type="ORF">DRP43_01155</name>
</gene>
<dbReference type="InterPro" id="IPR005288">
    <property type="entry name" value="NadB"/>
</dbReference>
<name>A0A660SNE7_UNCT6</name>
<dbReference type="Proteomes" id="UP000271125">
    <property type="component" value="Unassembled WGS sequence"/>
</dbReference>
<dbReference type="InterPro" id="IPR027477">
    <property type="entry name" value="Succ_DH/fumarate_Rdtase_cat_sf"/>
</dbReference>
<dbReference type="SUPFAM" id="SSF56425">
    <property type="entry name" value="Succinate dehydrogenase/fumarate reductase flavoprotein, catalytic domain"/>
    <property type="match status" value="1"/>
</dbReference>
<dbReference type="Gene3D" id="1.20.58.100">
    <property type="entry name" value="Fumarate reductase/succinate dehydrogenase flavoprotein-like, C-terminal domain"/>
    <property type="match status" value="1"/>
</dbReference>
<dbReference type="GO" id="GO:0034628">
    <property type="term" value="P:'de novo' NAD+ biosynthetic process from L-aspartate"/>
    <property type="evidence" value="ECO:0007669"/>
    <property type="project" value="TreeGrafter"/>
</dbReference>
<dbReference type="Gene3D" id="3.90.700.10">
    <property type="entry name" value="Succinate dehydrogenase/fumarate reductase flavoprotein, catalytic domain"/>
    <property type="match status" value="1"/>
</dbReference>
<comment type="catalytic activity">
    <reaction evidence="9">
        <text>L-aspartate + O2 = iminosuccinate + H2O2</text>
        <dbReference type="Rhea" id="RHEA:25876"/>
        <dbReference type="ChEBI" id="CHEBI:15379"/>
        <dbReference type="ChEBI" id="CHEBI:16240"/>
        <dbReference type="ChEBI" id="CHEBI:29991"/>
        <dbReference type="ChEBI" id="CHEBI:77875"/>
        <dbReference type="EC" id="1.4.3.16"/>
    </reaction>
    <physiologicalReaction direction="left-to-right" evidence="9">
        <dbReference type="Rhea" id="RHEA:25877"/>
    </physiologicalReaction>
</comment>
<dbReference type="PRINTS" id="PR00411">
    <property type="entry name" value="PNDRDTASEI"/>
</dbReference>
<comment type="pathway">
    <text evidence="2 11">Cofactor biosynthesis; NAD(+) biosynthesis; iminoaspartate from L-aspartate (oxidase route): step 1/1.</text>
</comment>
<keyword evidence="8 11" id="KW-0560">Oxidoreductase</keyword>
<evidence type="ECO:0000256" key="11">
    <source>
        <dbReference type="RuleBase" id="RU362049"/>
    </source>
</evidence>
<dbReference type="EMBL" id="QNBD01000034">
    <property type="protein sequence ID" value="RKX72269.1"/>
    <property type="molecule type" value="Genomic_DNA"/>
</dbReference>
<accession>A0A660SNE7</accession>
<sequence length="533" mass="59360">MEIISDYLVIGSGIAGLIFAIKASRYGKVIIITKKTQSETNTNYAQGGIATVFSDDDSFKSHIDDTLSAGCGLSHENVVNMVIKNGPRVVKELLDLGINFSENNGQLDLGREGGHSKNRIVHTKDYTGFEIEQKLLNRIKNSDNIRILENHMALDLIINDNGICIGVKSLDRENGNIDHYLAKIVLLASGGGSRIYKFTTNPTIATGDGIAMSYLKGASVGNMEFVQFHPTSLYEKNPISEKSFLISEAIRGAGAILKTPDGKEFMSKYHEKASLAPRDVVARAIDKEMRINKYQYALLDLANIHQVEENFPNIMKECKKRDIDISYDMIPVVPAAHYLCGGVKSNLMGKTDIEGLYVAGEVAFTGLHGANRLASNSLLEALVFAENVYKESINKLDKDVKFSYNRDGIMQLVFVNDNMVEGYRVRIRDTMWDMVGIVRNNNRLFKADSIISDIYVNISDMINDGKISSQLFEVRNMAITSLLVIRSSIARKESRGLNFNEDYPDIDNSNFKSDTIIKRRNNEKQTGTNGKTF</sequence>
<proteinExistence type="inferred from homology"/>
<evidence type="ECO:0000313" key="14">
    <source>
        <dbReference type="EMBL" id="RKX72269.1"/>
    </source>
</evidence>
<dbReference type="FunFam" id="3.90.700.10:FF:000002">
    <property type="entry name" value="L-aspartate oxidase"/>
    <property type="match status" value="1"/>
</dbReference>
<evidence type="ECO:0000256" key="7">
    <source>
        <dbReference type="ARBA" id="ARBA00022827"/>
    </source>
</evidence>
<dbReference type="NCBIfam" id="TIGR00551">
    <property type="entry name" value="nadB"/>
    <property type="match status" value="1"/>
</dbReference>
<comment type="function">
    <text evidence="11">Catalyzes the oxidation of L-aspartate to iminoaspartate.</text>
</comment>
<comment type="cofactor">
    <cofactor evidence="1 11">
        <name>FAD</name>
        <dbReference type="ChEBI" id="CHEBI:57692"/>
    </cofactor>
</comment>
<evidence type="ECO:0000256" key="2">
    <source>
        <dbReference type="ARBA" id="ARBA00004950"/>
    </source>
</evidence>
<dbReference type="Gene3D" id="3.50.50.60">
    <property type="entry name" value="FAD/NAD(P)-binding domain"/>
    <property type="match status" value="1"/>
</dbReference>
<keyword evidence="6 11" id="KW-0662">Pyridine nucleotide biosynthesis</keyword>
<evidence type="ECO:0000256" key="5">
    <source>
        <dbReference type="ARBA" id="ARBA00022630"/>
    </source>
</evidence>
<evidence type="ECO:0000256" key="4">
    <source>
        <dbReference type="ARBA" id="ARBA00012173"/>
    </source>
</evidence>
<dbReference type="AlphaFoldDB" id="A0A660SNE7"/>
<evidence type="ECO:0000259" key="13">
    <source>
        <dbReference type="Pfam" id="PF02910"/>
    </source>
</evidence>
<protein>
    <recommendedName>
        <fullName evidence="4 10">L-aspartate oxidase</fullName>
        <ecNumber evidence="4 10">1.4.3.16</ecNumber>
    </recommendedName>
</protein>
<dbReference type="Pfam" id="PF00890">
    <property type="entry name" value="FAD_binding_2"/>
    <property type="match status" value="1"/>
</dbReference>
<dbReference type="InterPro" id="IPR015939">
    <property type="entry name" value="Fum_Rdtase/Succ_DH_flav-like_C"/>
</dbReference>
<dbReference type="PANTHER" id="PTHR42716:SF2">
    <property type="entry name" value="L-ASPARTATE OXIDASE, CHLOROPLASTIC"/>
    <property type="match status" value="1"/>
</dbReference>
<dbReference type="UniPathway" id="UPA00253">
    <property type="reaction ID" value="UER00326"/>
</dbReference>
<comment type="similarity">
    <text evidence="3 11">Belongs to the FAD-dependent oxidoreductase 2 family. NadB subfamily.</text>
</comment>
<dbReference type="SUPFAM" id="SSF51905">
    <property type="entry name" value="FAD/NAD(P)-binding domain"/>
    <property type="match status" value="1"/>
</dbReference>
<dbReference type="Pfam" id="PF02910">
    <property type="entry name" value="Succ_DH_flav_C"/>
    <property type="match status" value="1"/>
</dbReference>
<organism evidence="14 15">
    <name type="scientific">candidate division TA06 bacterium</name>
    <dbReference type="NCBI Taxonomy" id="2250710"/>
    <lineage>
        <taxon>Bacteria</taxon>
        <taxon>Bacteria division TA06</taxon>
    </lineage>
</organism>
<comment type="subcellular location">
    <subcellularLocation>
        <location evidence="11">Cytoplasm</location>
    </subcellularLocation>
</comment>
<keyword evidence="7 11" id="KW-0274">FAD</keyword>